<dbReference type="InterPro" id="IPR020084">
    <property type="entry name" value="NUDIX_hydrolase_CS"/>
</dbReference>
<dbReference type="Proteomes" id="UP000276128">
    <property type="component" value="Unassembled WGS sequence"/>
</dbReference>
<dbReference type="Pfam" id="PF00293">
    <property type="entry name" value="NUDIX"/>
    <property type="match status" value="1"/>
</dbReference>
<comment type="similarity">
    <text evidence="3">Belongs to the Nudix hydrolase family.</text>
</comment>
<evidence type="ECO:0000259" key="4">
    <source>
        <dbReference type="PROSITE" id="PS51462"/>
    </source>
</evidence>
<organism evidence="5 6">
    <name type="scientific">Paenibacillus whitsoniae</name>
    <dbReference type="NCBI Taxonomy" id="2496558"/>
    <lineage>
        <taxon>Bacteria</taxon>
        <taxon>Bacillati</taxon>
        <taxon>Bacillota</taxon>
        <taxon>Bacilli</taxon>
        <taxon>Bacillales</taxon>
        <taxon>Paenibacillaceae</taxon>
        <taxon>Paenibacillus</taxon>
    </lineage>
</organism>
<keyword evidence="2 3" id="KW-0378">Hydrolase</keyword>
<dbReference type="PANTHER" id="PTHR43046:SF2">
    <property type="entry name" value="8-OXO-DGTP DIPHOSPHATASE-RELATED"/>
    <property type="match status" value="1"/>
</dbReference>
<sequence length="148" mass="16836">MEYYKQLRAYVGHQPLILPGAVAIIVNREGDILLQKRNQTTWGLPGGLMELGESFEDTVRREVLEETGLTLGMLTMLNVYSGADYHIKMANGDEFYAVTAVYITEEFSGELQVDEIETHGLEFFALGDMPDTVGKSYRKYLQEYQARR</sequence>
<dbReference type="InterPro" id="IPR020476">
    <property type="entry name" value="Nudix_hydrolase"/>
</dbReference>
<dbReference type="PANTHER" id="PTHR43046">
    <property type="entry name" value="GDP-MANNOSE MANNOSYL HYDROLASE"/>
    <property type="match status" value="1"/>
</dbReference>
<comment type="cofactor">
    <cofactor evidence="1">
        <name>Mg(2+)</name>
        <dbReference type="ChEBI" id="CHEBI:18420"/>
    </cofactor>
</comment>
<dbReference type="PRINTS" id="PR00502">
    <property type="entry name" value="NUDIXFAMILY"/>
</dbReference>
<dbReference type="EMBL" id="RXHU01000066">
    <property type="protein sequence ID" value="RTE07168.1"/>
    <property type="molecule type" value="Genomic_DNA"/>
</dbReference>
<dbReference type="SUPFAM" id="SSF55811">
    <property type="entry name" value="Nudix"/>
    <property type="match status" value="1"/>
</dbReference>
<accession>A0A3S0C916</accession>
<gene>
    <name evidence="5" type="ORF">EJQ19_21690</name>
</gene>
<dbReference type="InterPro" id="IPR000086">
    <property type="entry name" value="NUDIX_hydrolase_dom"/>
</dbReference>
<evidence type="ECO:0000256" key="1">
    <source>
        <dbReference type="ARBA" id="ARBA00001946"/>
    </source>
</evidence>
<dbReference type="PROSITE" id="PS51462">
    <property type="entry name" value="NUDIX"/>
    <property type="match status" value="1"/>
</dbReference>
<dbReference type="AlphaFoldDB" id="A0A3S0C916"/>
<evidence type="ECO:0000256" key="3">
    <source>
        <dbReference type="RuleBase" id="RU003476"/>
    </source>
</evidence>
<evidence type="ECO:0000313" key="6">
    <source>
        <dbReference type="Proteomes" id="UP000276128"/>
    </source>
</evidence>
<dbReference type="CDD" id="cd04677">
    <property type="entry name" value="NUDIX_Hydrolase"/>
    <property type="match status" value="1"/>
</dbReference>
<keyword evidence="6" id="KW-1185">Reference proteome</keyword>
<evidence type="ECO:0000313" key="5">
    <source>
        <dbReference type="EMBL" id="RTE07168.1"/>
    </source>
</evidence>
<evidence type="ECO:0000256" key="2">
    <source>
        <dbReference type="ARBA" id="ARBA00022801"/>
    </source>
</evidence>
<proteinExistence type="inferred from homology"/>
<dbReference type="Gene3D" id="3.90.79.10">
    <property type="entry name" value="Nucleoside Triphosphate Pyrophosphohydrolase"/>
    <property type="match status" value="1"/>
</dbReference>
<dbReference type="InterPro" id="IPR015797">
    <property type="entry name" value="NUDIX_hydrolase-like_dom_sf"/>
</dbReference>
<reference evidence="5 6" key="1">
    <citation type="submission" date="2018-12" db="EMBL/GenBank/DDBJ databases">
        <title>Bacillus ochoae sp. nov., Paenibacillus whitsoniae sp. nov., Paenibacillus spiritus sp. nov. Isolated from the Mars Exploration Rover during spacecraft assembly.</title>
        <authorList>
            <person name="Seuylemezian A."/>
            <person name="Vaishampayan P."/>
        </authorList>
    </citation>
    <scope>NUCLEOTIDE SEQUENCE [LARGE SCALE GENOMIC DNA]</scope>
    <source>
        <strain evidence="5 6">MER 54</strain>
    </source>
</reference>
<dbReference type="GO" id="GO:0016787">
    <property type="term" value="F:hydrolase activity"/>
    <property type="evidence" value="ECO:0007669"/>
    <property type="project" value="UniProtKB-KW"/>
</dbReference>
<dbReference type="PROSITE" id="PS00893">
    <property type="entry name" value="NUDIX_BOX"/>
    <property type="match status" value="1"/>
</dbReference>
<protein>
    <submittedName>
        <fullName evidence="5">NUDIX domain-containing protein</fullName>
    </submittedName>
</protein>
<dbReference type="RefSeq" id="WP_126143332.1">
    <property type="nucleotide sequence ID" value="NZ_RXHU01000066.1"/>
</dbReference>
<dbReference type="OrthoDB" id="9787476at2"/>
<comment type="caution">
    <text evidence="5">The sequence shown here is derived from an EMBL/GenBank/DDBJ whole genome shotgun (WGS) entry which is preliminary data.</text>
</comment>
<feature type="domain" description="Nudix hydrolase" evidence="4">
    <location>
        <begin position="16"/>
        <end position="145"/>
    </location>
</feature>
<name>A0A3S0C916_9BACL</name>